<reference evidence="11" key="1">
    <citation type="submission" date="2020-12" db="EMBL/GenBank/DDBJ databases">
        <authorList>
            <person name="Huq M.A."/>
        </authorList>
    </citation>
    <scope>NUCLEOTIDE SEQUENCE</scope>
    <source>
        <strain evidence="11">MAHUQ-46</strain>
    </source>
</reference>
<name>A0A934J0G1_9BACL</name>
<dbReference type="AlphaFoldDB" id="A0A934J0G1"/>
<dbReference type="InterPro" id="IPR037673">
    <property type="entry name" value="MSC/AndL"/>
</dbReference>
<dbReference type="PRINTS" id="PR01264">
    <property type="entry name" value="MECHCHANNEL"/>
</dbReference>
<dbReference type="InterPro" id="IPR036019">
    <property type="entry name" value="MscL_channel"/>
</dbReference>
<feature type="transmembrane region" description="Helical" evidence="10">
    <location>
        <begin position="20"/>
        <end position="42"/>
    </location>
</feature>
<evidence type="ECO:0000256" key="4">
    <source>
        <dbReference type="ARBA" id="ARBA00022475"/>
    </source>
</evidence>
<keyword evidence="12" id="KW-1185">Reference proteome</keyword>
<evidence type="ECO:0000256" key="8">
    <source>
        <dbReference type="ARBA" id="ARBA00023136"/>
    </source>
</evidence>
<dbReference type="NCBIfam" id="NF010557">
    <property type="entry name" value="PRK13952.1"/>
    <property type="match status" value="1"/>
</dbReference>
<dbReference type="Proteomes" id="UP000640274">
    <property type="component" value="Unassembled WGS sequence"/>
</dbReference>
<evidence type="ECO:0000256" key="7">
    <source>
        <dbReference type="ARBA" id="ARBA00023065"/>
    </source>
</evidence>
<dbReference type="NCBIfam" id="TIGR00220">
    <property type="entry name" value="mscL"/>
    <property type="match status" value="1"/>
</dbReference>
<keyword evidence="9 10" id="KW-0407">Ion channel</keyword>
<evidence type="ECO:0000256" key="1">
    <source>
        <dbReference type="ARBA" id="ARBA00004651"/>
    </source>
</evidence>
<comment type="function">
    <text evidence="10">Channel that opens in response to stretch forces in the membrane lipid bilayer. May participate in the regulation of osmotic pressure changes within the cell.</text>
</comment>
<keyword evidence="6 10" id="KW-1133">Transmembrane helix</keyword>
<evidence type="ECO:0000256" key="6">
    <source>
        <dbReference type="ARBA" id="ARBA00022989"/>
    </source>
</evidence>
<keyword evidence="4 10" id="KW-1003">Cell membrane</keyword>
<dbReference type="GO" id="GO:0005886">
    <property type="term" value="C:plasma membrane"/>
    <property type="evidence" value="ECO:0007669"/>
    <property type="project" value="UniProtKB-SubCell"/>
</dbReference>
<keyword evidence="3 10" id="KW-0813">Transport</keyword>
<gene>
    <name evidence="10 11" type="primary">mscL</name>
    <name evidence="11" type="ORF">JFN88_03820</name>
</gene>
<evidence type="ECO:0000256" key="5">
    <source>
        <dbReference type="ARBA" id="ARBA00022692"/>
    </source>
</evidence>
<dbReference type="EMBL" id="JAELUP010000008">
    <property type="protein sequence ID" value="MBJ6360450.1"/>
    <property type="molecule type" value="Genomic_DNA"/>
</dbReference>
<dbReference type="PROSITE" id="PS01327">
    <property type="entry name" value="MSCL"/>
    <property type="match status" value="1"/>
</dbReference>
<proteinExistence type="inferred from homology"/>
<accession>A0A934J0G1</accession>
<comment type="similarity">
    <text evidence="2 10">Belongs to the MscL family.</text>
</comment>
<comment type="caution">
    <text evidence="11">The sequence shown here is derived from an EMBL/GenBank/DDBJ whole genome shotgun (WGS) entry which is preliminary data.</text>
</comment>
<comment type="subcellular location">
    <subcellularLocation>
        <location evidence="1 10">Cell membrane</location>
        <topology evidence="1 10">Multi-pass membrane protein</topology>
    </subcellularLocation>
</comment>
<sequence>MAKLLKEFKEFAVRGNVIDLAVGVIIGGAFGKIVTSLVNDIIMPPIGMLLGNVNFTDLYISLEPERTLVDGKHISLTKATEAGVAVIAYGQFVNIILNFMIVAFCIFVLVKAINSLHRKKEEPVTDGEPTTKECPYCLSEIPVKATRCGHCTSQLAQETA</sequence>
<comment type="subunit">
    <text evidence="10">Homopentamer.</text>
</comment>
<feature type="transmembrane region" description="Helical" evidence="10">
    <location>
        <begin position="86"/>
        <end position="110"/>
    </location>
</feature>
<evidence type="ECO:0000256" key="2">
    <source>
        <dbReference type="ARBA" id="ARBA00007254"/>
    </source>
</evidence>
<dbReference type="InterPro" id="IPR001185">
    <property type="entry name" value="MS_channel"/>
</dbReference>
<dbReference type="PANTHER" id="PTHR30266">
    <property type="entry name" value="MECHANOSENSITIVE CHANNEL MSCL"/>
    <property type="match status" value="1"/>
</dbReference>
<dbReference type="SUPFAM" id="SSF81330">
    <property type="entry name" value="Gated mechanosensitive channel"/>
    <property type="match status" value="1"/>
</dbReference>
<dbReference type="Gene3D" id="1.10.1200.120">
    <property type="entry name" value="Large-conductance mechanosensitive channel, MscL, domain 1"/>
    <property type="match status" value="1"/>
</dbReference>
<keyword evidence="8 10" id="KW-0472">Membrane</keyword>
<protein>
    <recommendedName>
        <fullName evidence="10">Large-conductance mechanosensitive channel</fullName>
    </recommendedName>
</protein>
<organism evidence="11 12">
    <name type="scientific">Paenibacillus roseus</name>
    <dbReference type="NCBI Taxonomy" id="2798579"/>
    <lineage>
        <taxon>Bacteria</taxon>
        <taxon>Bacillati</taxon>
        <taxon>Bacillota</taxon>
        <taxon>Bacilli</taxon>
        <taxon>Bacillales</taxon>
        <taxon>Paenibacillaceae</taxon>
        <taxon>Paenibacillus</taxon>
    </lineage>
</organism>
<evidence type="ECO:0000256" key="3">
    <source>
        <dbReference type="ARBA" id="ARBA00022448"/>
    </source>
</evidence>
<dbReference type="HAMAP" id="MF_00115">
    <property type="entry name" value="MscL"/>
    <property type="match status" value="1"/>
</dbReference>
<evidence type="ECO:0000256" key="9">
    <source>
        <dbReference type="ARBA" id="ARBA00023303"/>
    </source>
</evidence>
<dbReference type="NCBIfam" id="NF001843">
    <property type="entry name" value="PRK00567.1-4"/>
    <property type="match status" value="1"/>
</dbReference>
<evidence type="ECO:0000313" key="11">
    <source>
        <dbReference type="EMBL" id="MBJ6360450.1"/>
    </source>
</evidence>
<keyword evidence="5 10" id="KW-0812">Transmembrane</keyword>
<dbReference type="GO" id="GO:0008381">
    <property type="term" value="F:mechanosensitive monoatomic ion channel activity"/>
    <property type="evidence" value="ECO:0007669"/>
    <property type="project" value="UniProtKB-UniRule"/>
</dbReference>
<evidence type="ECO:0000256" key="10">
    <source>
        <dbReference type="HAMAP-Rule" id="MF_00115"/>
    </source>
</evidence>
<keyword evidence="7 10" id="KW-0406">Ion transport</keyword>
<dbReference type="RefSeq" id="WP_199018001.1">
    <property type="nucleotide sequence ID" value="NZ_JAELUP010000008.1"/>
</dbReference>
<dbReference type="PANTHER" id="PTHR30266:SF2">
    <property type="entry name" value="LARGE-CONDUCTANCE MECHANOSENSITIVE CHANNEL"/>
    <property type="match status" value="1"/>
</dbReference>
<dbReference type="Pfam" id="PF01741">
    <property type="entry name" value="MscL"/>
    <property type="match status" value="1"/>
</dbReference>
<evidence type="ECO:0000313" key="12">
    <source>
        <dbReference type="Proteomes" id="UP000640274"/>
    </source>
</evidence>
<dbReference type="InterPro" id="IPR019823">
    <property type="entry name" value="Mechanosensitive_channel_CS"/>
</dbReference>